<evidence type="ECO:0000256" key="2">
    <source>
        <dbReference type="ARBA" id="ARBA00022679"/>
    </source>
</evidence>
<keyword evidence="3" id="KW-0028">Amino-acid biosynthesis</keyword>
<dbReference type="GO" id="GO:0016757">
    <property type="term" value="F:glycosyltransferase activity"/>
    <property type="evidence" value="ECO:0007669"/>
    <property type="project" value="UniProtKB-KW"/>
</dbReference>
<evidence type="ECO:0000256" key="3">
    <source>
        <dbReference type="ARBA" id="ARBA00022822"/>
    </source>
</evidence>
<dbReference type="SUPFAM" id="SSF52418">
    <property type="entry name" value="Nucleoside phosphorylase/phosphoribosyltransferase catalytic domain"/>
    <property type="match status" value="1"/>
</dbReference>
<comment type="caution">
    <text evidence="6">The sequence shown here is derived from an EMBL/GenBank/DDBJ whole genome shotgun (WGS) entry which is preliminary data.</text>
</comment>
<protein>
    <submittedName>
        <fullName evidence="6">Anthranilate phosphoribosyltransferase</fullName>
    </submittedName>
</protein>
<keyword evidence="7" id="KW-1185">Reference proteome</keyword>
<keyword evidence="2" id="KW-0808">Transferase</keyword>
<keyword evidence="3" id="KW-0822">Tryptophan biosynthesis</keyword>
<dbReference type="PANTHER" id="PTHR43285">
    <property type="entry name" value="ANTHRANILATE PHOSPHORIBOSYLTRANSFERASE"/>
    <property type="match status" value="1"/>
</dbReference>
<dbReference type="InterPro" id="IPR035902">
    <property type="entry name" value="Nuc_phospho_transferase"/>
</dbReference>
<keyword evidence="4" id="KW-0057">Aromatic amino acid biosynthesis</keyword>
<dbReference type="PANTHER" id="PTHR43285:SF2">
    <property type="entry name" value="ANTHRANILATE PHOSPHORIBOSYLTRANSFERASE"/>
    <property type="match status" value="1"/>
</dbReference>
<sequence>MRDLLADLVSRDRPVDAPRWHAFWDRLRDGRLRRGDVLAVSAALSTRRPGTATVVALVSSLRERAGEPPAAGTPGSAGPVNIVGSGGGPSTFNVSTAAALVAAAMGVPVLKTGSHAYTSRHGSFDLLEKLGIPRADSHTAALGMLENSGIAFADYFVYPEELRLLSAAVLPHDMRRVGRLFNTIGPFLAVVPVSAQVVGVADPEWDGVFRELAEQPSCPPTWLCGNDLGVDELVSFTDNRIRRVGDAGADAAELKLVPDDQGFAPGSMADLAPVADGSALVPHFLSVLGGDGPIAAVQTVAFNAAALAAAAGTFPDLSVAVASALDTIKDGAAVRLVERLRDAG</sequence>
<evidence type="ECO:0000313" key="6">
    <source>
        <dbReference type="EMBL" id="GAA4238448.1"/>
    </source>
</evidence>
<evidence type="ECO:0000256" key="1">
    <source>
        <dbReference type="ARBA" id="ARBA00022676"/>
    </source>
</evidence>
<evidence type="ECO:0000259" key="5">
    <source>
        <dbReference type="Pfam" id="PF00591"/>
    </source>
</evidence>
<dbReference type="InterPro" id="IPR005940">
    <property type="entry name" value="Anthranilate_Pribosyl_Tfrase"/>
</dbReference>
<dbReference type="Gene3D" id="3.40.1030.10">
    <property type="entry name" value="Nucleoside phosphorylase/phosphoribosyltransferase catalytic domain"/>
    <property type="match status" value="1"/>
</dbReference>
<dbReference type="RefSeq" id="WP_344901928.1">
    <property type="nucleotide sequence ID" value="NZ_BAABAS010000020.1"/>
</dbReference>
<keyword evidence="1 6" id="KW-0328">Glycosyltransferase</keyword>
<accession>A0ABP8CFJ6</accession>
<dbReference type="Proteomes" id="UP001501710">
    <property type="component" value="Unassembled WGS sequence"/>
</dbReference>
<dbReference type="EMBL" id="BAABAS010000020">
    <property type="protein sequence ID" value="GAA4238448.1"/>
    <property type="molecule type" value="Genomic_DNA"/>
</dbReference>
<evidence type="ECO:0000313" key="7">
    <source>
        <dbReference type="Proteomes" id="UP001501710"/>
    </source>
</evidence>
<organism evidence="6 7">
    <name type="scientific">Actinomadura meridiana</name>
    <dbReference type="NCBI Taxonomy" id="559626"/>
    <lineage>
        <taxon>Bacteria</taxon>
        <taxon>Bacillati</taxon>
        <taxon>Actinomycetota</taxon>
        <taxon>Actinomycetes</taxon>
        <taxon>Streptosporangiales</taxon>
        <taxon>Thermomonosporaceae</taxon>
        <taxon>Actinomadura</taxon>
    </lineage>
</organism>
<dbReference type="Pfam" id="PF00591">
    <property type="entry name" value="Glycos_transf_3"/>
    <property type="match status" value="1"/>
</dbReference>
<name>A0ABP8CFJ6_9ACTN</name>
<proteinExistence type="predicted"/>
<reference evidence="7" key="1">
    <citation type="journal article" date="2019" name="Int. J. Syst. Evol. Microbiol.">
        <title>The Global Catalogue of Microorganisms (GCM) 10K type strain sequencing project: providing services to taxonomists for standard genome sequencing and annotation.</title>
        <authorList>
            <consortium name="The Broad Institute Genomics Platform"/>
            <consortium name="The Broad Institute Genome Sequencing Center for Infectious Disease"/>
            <person name="Wu L."/>
            <person name="Ma J."/>
        </authorList>
    </citation>
    <scope>NUCLEOTIDE SEQUENCE [LARGE SCALE GENOMIC DNA]</scope>
    <source>
        <strain evidence="7">JCM 17440</strain>
    </source>
</reference>
<feature type="domain" description="Glycosyl transferase family 3" evidence="5">
    <location>
        <begin position="80"/>
        <end position="333"/>
    </location>
</feature>
<dbReference type="InterPro" id="IPR000312">
    <property type="entry name" value="Glycosyl_Trfase_fam3"/>
</dbReference>
<gene>
    <name evidence="6" type="primary">trpD_2</name>
    <name evidence="6" type="ORF">GCM10022254_54440</name>
</gene>
<evidence type="ECO:0000256" key="4">
    <source>
        <dbReference type="ARBA" id="ARBA00023141"/>
    </source>
</evidence>